<evidence type="ECO:0000313" key="5">
    <source>
        <dbReference type="Proteomes" id="UP001497497"/>
    </source>
</evidence>
<evidence type="ECO:0000313" key="4">
    <source>
        <dbReference type="EMBL" id="CAL1548274.1"/>
    </source>
</evidence>
<comment type="caution">
    <text evidence="4">The sequence shown here is derived from an EMBL/GenBank/DDBJ whole genome shotgun (WGS) entry which is preliminary data.</text>
</comment>
<protein>
    <recommendedName>
        <fullName evidence="3">DDE Tnp4 domain-containing protein</fullName>
    </recommendedName>
</protein>
<keyword evidence="2" id="KW-0479">Metal-binding</keyword>
<feature type="non-terminal residue" evidence="4">
    <location>
        <position position="1"/>
    </location>
</feature>
<evidence type="ECO:0000256" key="1">
    <source>
        <dbReference type="ARBA" id="ARBA00001968"/>
    </source>
</evidence>
<name>A0AAV2ISN3_LYMST</name>
<reference evidence="4 5" key="1">
    <citation type="submission" date="2024-04" db="EMBL/GenBank/DDBJ databases">
        <authorList>
            <consortium name="Genoscope - CEA"/>
            <person name="William W."/>
        </authorList>
    </citation>
    <scope>NUCLEOTIDE SEQUENCE [LARGE SCALE GENOMIC DNA]</scope>
</reference>
<gene>
    <name evidence="4" type="ORF">GSLYS_00021591001</name>
</gene>
<dbReference type="Proteomes" id="UP001497497">
    <property type="component" value="Unassembled WGS sequence"/>
</dbReference>
<dbReference type="EMBL" id="CAXITT010001257">
    <property type="protein sequence ID" value="CAL1548274.1"/>
    <property type="molecule type" value="Genomic_DNA"/>
</dbReference>
<dbReference type="Pfam" id="PF13359">
    <property type="entry name" value="DDE_Tnp_4"/>
    <property type="match status" value="1"/>
</dbReference>
<accession>A0AAV2ISN3</accession>
<dbReference type="AlphaFoldDB" id="A0AAV2ISN3"/>
<keyword evidence="5" id="KW-1185">Reference proteome</keyword>
<evidence type="ECO:0000256" key="2">
    <source>
        <dbReference type="ARBA" id="ARBA00022723"/>
    </source>
</evidence>
<dbReference type="PANTHER" id="PTHR23080">
    <property type="entry name" value="THAP DOMAIN PROTEIN"/>
    <property type="match status" value="1"/>
</dbReference>
<proteinExistence type="predicted"/>
<dbReference type="PANTHER" id="PTHR23080:SF133">
    <property type="entry name" value="SI:CH211-262I1.5-RELATED"/>
    <property type="match status" value="1"/>
</dbReference>
<feature type="domain" description="DDE Tnp4" evidence="3">
    <location>
        <begin position="39"/>
        <end position="198"/>
    </location>
</feature>
<organism evidence="4 5">
    <name type="scientific">Lymnaea stagnalis</name>
    <name type="common">Great pond snail</name>
    <name type="synonym">Helix stagnalis</name>
    <dbReference type="NCBI Taxonomy" id="6523"/>
    <lineage>
        <taxon>Eukaryota</taxon>
        <taxon>Metazoa</taxon>
        <taxon>Spiralia</taxon>
        <taxon>Lophotrochozoa</taxon>
        <taxon>Mollusca</taxon>
        <taxon>Gastropoda</taxon>
        <taxon>Heterobranchia</taxon>
        <taxon>Euthyneura</taxon>
        <taxon>Panpulmonata</taxon>
        <taxon>Hygrophila</taxon>
        <taxon>Lymnaeoidea</taxon>
        <taxon>Lymnaeidae</taxon>
        <taxon>Lymnaea</taxon>
    </lineage>
</organism>
<sequence length="210" mass="24035">ISIIRQKLNSVNIWPSREQVNAFMPPAIHKTFPTCRVIIDCTELYVEQPSNPTHQQSSFSYYKNHNTYKSLIGIALSGGVSFISDLWLGSISDKEITMNSGILDKLEAGETVLADRGFTVLENEFVRRDVTLFTAFFFQDKIQFPIDKRCENKKVSSHRCHVERAIGRIKSFKILDGIISWNLKNIDDIHYICAFLTNFSEIPLINVIKC</sequence>
<comment type="cofactor">
    <cofactor evidence="1">
        <name>a divalent metal cation</name>
        <dbReference type="ChEBI" id="CHEBI:60240"/>
    </cofactor>
</comment>
<dbReference type="InterPro" id="IPR027806">
    <property type="entry name" value="HARBI1_dom"/>
</dbReference>
<evidence type="ECO:0000259" key="3">
    <source>
        <dbReference type="Pfam" id="PF13359"/>
    </source>
</evidence>
<dbReference type="GO" id="GO:0046872">
    <property type="term" value="F:metal ion binding"/>
    <property type="evidence" value="ECO:0007669"/>
    <property type="project" value="UniProtKB-KW"/>
</dbReference>